<sequence length="147" mass="16358">MPKPVQTHLLALARALPTVSTSSTLMNLLDQKAPGLLAVKHFFEKWLNLDITALALALGVLGSASAGIGEMRRLGSWLWRSVARFFVASICLCAGDKLNQDVMHWMRHHVITRQEPQALTASTLYGAENNGHRLFQDQSQSDRNPRR</sequence>
<organism evidence="2 3">
    <name type="scientific">Anthostomella pinea</name>
    <dbReference type="NCBI Taxonomy" id="933095"/>
    <lineage>
        <taxon>Eukaryota</taxon>
        <taxon>Fungi</taxon>
        <taxon>Dikarya</taxon>
        <taxon>Ascomycota</taxon>
        <taxon>Pezizomycotina</taxon>
        <taxon>Sordariomycetes</taxon>
        <taxon>Xylariomycetidae</taxon>
        <taxon>Xylariales</taxon>
        <taxon>Xylariaceae</taxon>
        <taxon>Anthostomella</taxon>
    </lineage>
</organism>
<evidence type="ECO:0000259" key="1">
    <source>
        <dbReference type="Pfam" id="PF08740"/>
    </source>
</evidence>
<dbReference type="Proteomes" id="UP001295740">
    <property type="component" value="Unassembled WGS sequence"/>
</dbReference>
<dbReference type="AlphaFoldDB" id="A0AAI8VXL0"/>
<name>A0AAI8VXL0_9PEZI</name>
<dbReference type="InterPro" id="IPR014851">
    <property type="entry name" value="BCS1_N"/>
</dbReference>
<keyword evidence="3" id="KW-1185">Reference proteome</keyword>
<comment type="caution">
    <text evidence="2">The sequence shown here is derived from an EMBL/GenBank/DDBJ whole genome shotgun (WGS) entry which is preliminary data.</text>
</comment>
<dbReference type="EMBL" id="CAUWAG010000020">
    <property type="protein sequence ID" value="CAJ2512937.1"/>
    <property type="molecule type" value="Genomic_DNA"/>
</dbReference>
<evidence type="ECO:0000313" key="3">
    <source>
        <dbReference type="Proteomes" id="UP001295740"/>
    </source>
</evidence>
<proteinExistence type="predicted"/>
<feature type="domain" description="BCS1 N-terminal" evidence="1">
    <location>
        <begin position="71"/>
        <end position="129"/>
    </location>
</feature>
<protein>
    <submittedName>
        <fullName evidence="2">Uu.00g010560.m01.CDS01</fullName>
    </submittedName>
</protein>
<accession>A0AAI8VXL0</accession>
<evidence type="ECO:0000313" key="2">
    <source>
        <dbReference type="EMBL" id="CAJ2512937.1"/>
    </source>
</evidence>
<reference evidence="2" key="1">
    <citation type="submission" date="2023-10" db="EMBL/GenBank/DDBJ databases">
        <authorList>
            <person name="Hackl T."/>
        </authorList>
    </citation>
    <scope>NUCLEOTIDE SEQUENCE</scope>
</reference>
<dbReference type="Pfam" id="PF08740">
    <property type="entry name" value="BCS1_N"/>
    <property type="match status" value="1"/>
</dbReference>
<gene>
    <name evidence="2" type="ORF">KHLLAP_LOCUS13405</name>
</gene>